<dbReference type="Pfam" id="PF13245">
    <property type="entry name" value="AAA_19"/>
    <property type="match status" value="1"/>
</dbReference>
<reference evidence="6 7" key="1">
    <citation type="journal article" date="2018" name="Evol. Lett.">
        <title>Horizontal gene cluster transfer increased hallucinogenic mushroom diversity.</title>
        <authorList>
            <person name="Reynolds H.T."/>
            <person name="Vijayakumar V."/>
            <person name="Gluck-Thaler E."/>
            <person name="Korotkin H.B."/>
            <person name="Matheny P.B."/>
            <person name="Slot J.C."/>
        </authorList>
    </citation>
    <scope>NUCLEOTIDE SEQUENCE [LARGE SCALE GENOMIC DNA]</scope>
    <source>
        <strain evidence="6 7">SRW20</strain>
    </source>
</reference>
<proteinExistence type="predicted"/>
<gene>
    <name evidence="6" type="ORF">CVT26_008296</name>
</gene>
<feature type="domain" description="DNA2/NAM7 helicase-like C-terminal" evidence="5">
    <location>
        <begin position="1276"/>
        <end position="1398"/>
    </location>
</feature>
<keyword evidence="1" id="KW-0547">Nucleotide-binding</keyword>
<dbReference type="PANTHER" id="PTHR43788">
    <property type="entry name" value="DNA2/NAM7 HELICASE FAMILY MEMBER"/>
    <property type="match status" value="1"/>
</dbReference>
<dbReference type="GO" id="GO:0016787">
    <property type="term" value="F:hydrolase activity"/>
    <property type="evidence" value="ECO:0007669"/>
    <property type="project" value="UniProtKB-KW"/>
</dbReference>
<dbReference type="InParanoid" id="A0A409W9E4"/>
<dbReference type="EMBL" id="NHYE01005287">
    <property type="protein sequence ID" value="PPQ75118.1"/>
    <property type="molecule type" value="Genomic_DNA"/>
</dbReference>
<dbReference type="GO" id="GO:0005524">
    <property type="term" value="F:ATP binding"/>
    <property type="evidence" value="ECO:0007669"/>
    <property type="project" value="UniProtKB-KW"/>
</dbReference>
<dbReference type="PANTHER" id="PTHR43788:SF8">
    <property type="entry name" value="DNA-BINDING PROTEIN SMUBP-2"/>
    <property type="match status" value="1"/>
</dbReference>
<evidence type="ECO:0000313" key="6">
    <source>
        <dbReference type="EMBL" id="PPQ75118.1"/>
    </source>
</evidence>
<evidence type="ECO:0000256" key="1">
    <source>
        <dbReference type="ARBA" id="ARBA00022741"/>
    </source>
</evidence>
<dbReference type="Gene3D" id="3.40.50.300">
    <property type="entry name" value="P-loop containing nucleotide triphosphate hydrolases"/>
    <property type="match status" value="2"/>
</dbReference>
<evidence type="ECO:0000259" key="5">
    <source>
        <dbReference type="Pfam" id="PF13087"/>
    </source>
</evidence>
<evidence type="ECO:0000256" key="2">
    <source>
        <dbReference type="ARBA" id="ARBA00022801"/>
    </source>
</evidence>
<name>A0A409W9E4_9AGAR</name>
<comment type="caution">
    <text evidence="6">The sequence shown here is derived from an EMBL/GenBank/DDBJ whole genome shotgun (WGS) entry which is preliminary data.</text>
</comment>
<accession>A0A409W9E4</accession>
<evidence type="ECO:0000256" key="4">
    <source>
        <dbReference type="ARBA" id="ARBA00022840"/>
    </source>
</evidence>
<dbReference type="OrthoDB" id="6513042at2759"/>
<protein>
    <recommendedName>
        <fullName evidence="5">DNA2/NAM7 helicase-like C-terminal domain-containing protein</fullName>
    </recommendedName>
</protein>
<dbReference type="SUPFAM" id="SSF52540">
    <property type="entry name" value="P-loop containing nucleoside triphosphate hydrolases"/>
    <property type="match status" value="1"/>
</dbReference>
<sequence>MEGKKNLTATDLATHQHFRCDLYIYNLYHGRSGPGPGYNGASPSEISKAHFQRGIDWEASLLSWLECKALLLKVPSKPFKSEELLENILADERNHFFVAGLSFWPPQRELDQRFLEEHNTPIKFGLAKPDLLEIWKNDRRIIWRVIDAKASRHFNVIRNVPWTQTSHQIQIYFYTLCLTYLLRQPCYQSTDTAGVWLAPNLDLDTRTHSMDDIKTISISLLAPIFDGMLFKELPKVLGLPDSQVRWHYNPLCRGCRYEPECRRRAMDDGELGSLPNISLEDFKVLKELLRISRASFHRPSDQRLPDIEELHELFEDRAKIDFLSSHPSTFNKAKKVLAIPKKLLSNRLKIYSPIVEASRGKEIQALKVIPRRNFRCPSKEDIAIVISVIDDPSSPSRGGDYFCVTVHSEQARIIRPPILVRSPGDLISKLADLIRSVESLNSVHSANTCQFYIWSTNEHAALQNTIIQAALGSEIGREDIQSCIGALFEGASLLQTTFQPLLLSGALISFLARKRRTKADYKVCLERMGLSTDGTINTLHARLASEVLKLQHVSGYEGRRKVLAEPPRIVVLKTEIERQLALPVPGYWCLQECVRFFLPSARPCPSNEQIFTACKKTDNGEALEDLLNHRNRMIYQVLQVFRGLAKTERTSFLVNKAVPLAPRFLDLCKEVSIRKLFFMQQFEVVSKLSELWQSRIDGCPDAPVLQFQDVAQGPSGVELVFRLISGIVDVPRRDRVCPLFDKLLVPETARSAYDDDSLPVEILFDDLGVADLVFPLNSRTRDNWAKQDHSVQQELLIADVQNVCLSDDREHTMVTIRVWGTGCLEFREGKRYRLSSRLVDFNTSKILSNLLEMDILWESRERSSQIVDHMHAGLPFLQLITDSKSLGLLPMAKQYLKAELKIQKQFCDLMDLGNVSAGSLVLKDSQHQATRQILANRLAIIWGPPGTGKTYTIALSLLRIIAVERQFHGPRRQVMFITANTHAAVEACYRRLRNLMGIYVAVSPMQKSWLDGVNTQNVCRGTSHPPPPEGGSGIDIYAGTMYQLHNFAKKHLIEVDCVVVDEAGQVTLGSISLVVRYLRPQGRIIVAGDPEQLAPILSAKYPLQKSQALFGSVLDCLMPLRSLDKQPEIRAIQLIENFRLDFYPDMGLTRLLQHPRRLNPDLGEFISTIYPHQFKPQKVQEPMLAEALSRADAMPDTLTTLPKELTIPIRKFIASLSNVMLHKGAQNILLPPINHVDRVRYHTPEPVLPNQAVSLALVCLRSWSKYPQGVSYEMHVQIEAVATAALVNFLQACCPNDDIFVATPRRVQREAVRQALANSVTDDSLVEEFGRMGIGAKQTMSKITVDTVERLQGSEASFVLCLFSLPRSAASDLDFLLDRRRLNVAFSRAKTLCILITSDEVLQPPAKVLSDENIRKGYTFLKAYQQRAWSYHLPLQAEKVLSGGIL</sequence>
<dbReference type="GO" id="GO:0043139">
    <property type="term" value="F:5'-3' DNA helicase activity"/>
    <property type="evidence" value="ECO:0007669"/>
    <property type="project" value="TreeGrafter"/>
</dbReference>
<dbReference type="CDD" id="cd17934">
    <property type="entry name" value="DEXXQc_Upf1-like"/>
    <property type="match status" value="1"/>
</dbReference>
<dbReference type="Proteomes" id="UP000284706">
    <property type="component" value="Unassembled WGS sequence"/>
</dbReference>
<dbReference type="InterPro" id="IPR041679">
    <property type="entry name" value="DNA2/NAM7-like_C"/>
</dbReference>
<keyword evidence="7" id="KW-1185">Reference proteome</keyword>
<organism evidence="6 7">
    <name type="scientific">Gymnopilus dilepis</name>
    <dbReference type="NCBI Taxonomy" id="231916"/>
    <lineage>
        <taxon>Eukaryota</taxon>
        <taxon>Fungi</taxon>
        <taxon>Dikarya</taxon>
        <taxon>Basidiomycota</taxon>
        <taxon>Agaricomycotina</taxon>
        <taxon>Agaricomycetes</taxon>
        <taxon>Agaricomycetidae</taxon>
        <taxon>Agaricales</taxon>
        <taxon>Agaricineae</taxon>
        <taxon>Hymenogastraceae</taxon>
        <taxon>Gymnopilus</taxon>
    </lineage>
</organism>
<evidence type="ECO:0000256" key="3">
    <source>
        <dbReference type="ARBA" id="ARBA00022806"/>
    </source>
</evidence>
<keyword evidence="2" id="KW-0378">Hydrolase</keyword>
<dbReference type="Pfam" id="PF13087">
    <property type="entry name" value="AAA_12"/>
    <property type="match status" value="1"/>
</dbReference>
<evidence type="ECO:0000313" key="7">
    <source>
        <dbReference type="Proteomes" id="UP000284706"/>
    </source>
</evidence>
<dbReference type="InterPro" id="IPR027417">
    <property type="entry name" value="P-loop_NTPase"/>
</dbReference>
<keyword evidence="4" id="KW-0067">ATP-binding</keyword>
<dbReference type="InterPro" id="IPR050534">
    <property type="entry name" value="Coronavir_polyprotein_1ab"/>
</dbReference>
<keyword evidence="3" id="KW-0347">Helicase</keyword>